<name>A0A2T0R8F6_9ACTN</name>
<comment type="caution">
    <text evidence="2">The sequence shown here is derived from an EMBL/GenBank/DDBJ whole genome shotgun (WGS) entry which is preliminary data.</text>
</comment>
<protein>
    <submittedName>
        <fullName evidence="2">Uncharacterized protein</fullName>
    </submittedName>
</protein>
<dbReference type="Proteomes" id="UP000238083">
    <property type="component" value="Unassembled WGS sequence"/>
</dbReference>
<proteinExistence type="predicted"/>
<gene>
    <name evidence="2" type="ORF">CLV37_102373</name>
</gene>
<reference evidence="2 3" key="1">
    <citation type="submission" date="2018-03" db="EMBL/GenBank/DDBJ databases">
        <title>Genomic Encyclopedia of Archaeal and Bacterial Type Strains, Phase II (KMG-II): from individual species to whole genera.</title>
        <authorList>
            <person name="Goeker M."/>
        </authorList>
    </citation>
    <scope>NUCLEOTIDE SEQUENCE [LARGE SCALE GENOMIC DNA]</scope>
    <source>
        <strain evidence="2 3">DSM 19711</strain>
    </source>
</reference>
<dbReference type="EMBL" id="PVZF01000002">
    <property type="protein sequence ID" value="PRY17410.1"/>
    <property type="molecule type" value="Genomic_DNA"/>
</dbReference>
<accession>A0A2T0R8F6</accession>
<evidence type="ECO:0000313" key="3">
    <source>
        <dbReference type="Proteomes" id="UP000238083"/>
    </source>
</evidence>
<sequence length="83" mass="8432">MMPDGAPDLPQVLPSAADAEFECVLADPAAARAPSTGGSPTAVCPPGYVPRRKQTTAYRLRGKEAVTEGPPQENPGGRDGAGS</sequence>
<evidence type="ECO:0000256" key="1">
    <source>
        <dbReference type="SAM" id="MobiDB-lite"/>
    </source>
</evidence>
<keyword evidence="3" id="KW-1185">Reference proteome</keyword>
<dbReference type="AlphaFoldDB" id="A0A2T0R8F6"/>
<feature type="region of interest" description="Disordered" evidence="1">
    <location>
        <begin position="30"/>
        <end position="83"/>
    </location>
</feature>
<dbReference type="RefSeq" id="WP_106208158.1">
    <property type="nucleotide sequence ID" value="NZ_PVZF01000002.1"/>
</dbReference>
<evidence type="ECO:0000313" key="2">
    <source>
        <dbReference type="EMBL" id="PRY17410.1"/>
    </source>
</evidence>
<organism evidence="2 3">
    <name type="scientific">Kineococcus rhizosphaerae</name>
    <dbReference type="NCBI Taxonomy" id="559628"/>
    <lineage>
        <taxon>Bacteria</taxon>
        <taxon>Bacillati</taxon>
        <taxon>Actinomycetota</taxon>
        <taxon>Actinomycetes</taxon>
        <taxon>Kineosporiales</taxon>
        <taxon>Kineosporiaceae</taxon>
        <taxon>Kineococcus</taxon>
    </lineage>
</organism>